<dbReference type="AlphaFoldDB" id="A0A7Y0YH53"/>
<dbReference type="SUPFAM" id="SSF143011">
    <property type="entry name" value="RelE-like"/>
    <property type="match status" value="1"/>
</dbReference>
<accession>A0A7Y0YH53</accession>
<reference evidence="1 2" key="1">
    <citation type="submission" date="2020-04" db="EMBL/GenBank/DDBJ databases">
        <title>Antimicrobial susceptibility and clonality of vaginal-derived multi-drug resistant Mobiluncus isolates in China.</title>
        <authorList>
            <person name="Zhang X."/>
        </authorList>
    </citation>
    <scope>NUCLEOTIDE SEQUENCE [LARGE SCALE GENOMIC DNA]</scope>
    <source>
        <strain evidence="1 2">12</strain>
    </source>
</reference>
<protein>
    <recommendedName>
        <fullName evidence="3">Type II toxin-antitoxin system RelE/ParE family toxin</fullName>
    </recommendedName>
</protein>
<proteinExistence type="predicted"/>
<dbReference type="InterPro" id="IPR035093">
    <property type="entry name" value="RelE/ParE_toxin_dom_sf"/>
</dbReference>
<evidence type="ECO:0008006" key="3">
    <source>
        <dbReference type="Google" id="ProtNLM"/>
    </source>
</evidence>
<dbReference type="Proteomes" id="UP000575397">
    <property type="component" value="Unassembled WGS sequence"/>
</dbReference>
<evidence type="ECO:0000313" key="2">
    <source>
        <dbReference type="Proteomes" id="UP000575397"/>
    </source>
</evidence>
<organism evidence="1 2">
    <name type="scientific">Mobiluncus mulieris</name>
    <dbReference type="NCBI Taxonomy" id="2052"/>
    <lineage>
        <taxon>Bacteria</taxon>
        <taxon>Bacillati</taxon>
        <taxon>Actinomycetota</taxon>
        <taxon>Actinomycetes</taxon>
        <taxon>Actinomycetales</taxon>
        <taxon>Actinomycetaceae</taxon>
        <taxon>Mobiluncus</taxon>
    </lineage>
</organism>
<sequence length="26" mass="3089">MGDYRIICDIEDKELIVLVIDIEHRS</sequence>
<name>A0A7Y0YH53_9ACTO</name>
<comment type="caution">
    <text evidence="1">The sequence shown here is derived from an EMBL/GenBank/DDBJ whole genome shotgun (WGS) entry which is preliminary data.</text>
</comment>
<dbReference type="Gene3D" id="3.30.2310.20">
    <property type="entry name" value="RelE-like"/>
    <property type="match status" value="1"/>
</dbReference>
<evidence type="ECO:0000313" key="1">
    <source>
        <dbReference type="EMBL" id="NMX02637.1"/>
    </source>
</evidence>
<gene>
    <name evidence="1" type="ORF">HHJ77_01470</name>
</gene>
<dbReference type="EMBL" id="JABCUS010000002">
    <property type="protein sequence ID" value="NMX02637.1"/>
    <property type="molecule type" value="Genomic_DNA"/>
</dbReference>